<evidence type="ECO:0000259" key="7">
    <source>
        <dbReference type="PROSITE" id="PS50102"/>
    </source>
</evidence>
<organism evidence="8 9">
    <name type="scientific">Necator americanus</name>
    <name type="common">Human hookworm</name>
    <dbReference type="NCBI Taxonomy" id="51031"/>
    <lineage>
        <taxon>Eukaryota</taxon>
        <taxon>Metazoa</taxon>
        <taxon>Ecdysozoa</taxon>
        <taxon>Nematoda</taxon>
        <taxon>Chromadorea</taxon>
        <taxon>Rhabditida</taxon>
        <taxon>Rhabditina</taxon>
        <taxon>Rhabditomorpha</taxon>
        <taxon>Strongyloidea</taxon>
        <taxon>Ancylostomatidae</taxon>
        <taxon>Bunostominae</taxon>
        <taxon>Necator</taxon>
    </lineage>
</organism>
<evidence type="ECO:0000256" key="6">
    <source>
        <dbReference type="SAM" id="MobiDB-lite"/>
    </source>
</evidence>
<dbReference type="InterPro" id="IPR007133">
    <property type="entry name" value="RNA_pol_II-assoc_Paf1"/>
</dbReference>
<dbReference type="GO" id="GO:0003723">
    <property type="term" value="F:RNA binding"/>
    <property type="evidence" value="ECO:0007669"/>
    <property type="project" value="UniProtKB-UniRule"/>
</dbReference>
<evidence type="ECO:0000313" key="8">
    <source>
        <dbReference type="EMBL" id="ETN81321.1"/>
    </source>
</evidence>
<evidence type="ECO:0000313" key="9">
    <source>
        <dbReference type="Proteomes" id="UP000053676"/>
    </source>
</evidence>
<dbReference type="Gene3D" id="3.30.70.330">
    <property type="match status" value="2"/>
</dbReference>
<keyword evidence="5" id="KW-0694">RNA-binding</keyword>
<evidence type="ECO:0000256" key="2">
    <source>
        <dbReference type="ARBA" id="ARBA00007560"/>
    </source>
</evidence>
<dbReference type="Proteomes" id="UP000053676">
    <property type="component" value="Unassembled WGS sequence"/>
</dbReference>
<keyword evidence="4" id="KW-0539">Nucleus</keyword>
<dbReference type="InterPro" id="IPR012677">
    <property type="entry name" value="Nucleotide-bd_a/b_plait_sf"/>
</dbReference>
<dbReference type="GO" id="GO:0006368">
    <property type="term" value="P:transcription elongation by RNA polymerase II"/>
    <property type="evidence" value="ECO:0007669"/>
    <property type="project" value="InterPro"/>
</dbReference>
<dbReference type="SUPFAM" id="SSF54928">
    <property type="entry name" value="RNA-binding domain, RBD"/>
    <property type="match status" value="1"/>
</dbReference>
<dbReference type="EMBL" id="KI658768">
    <property type="protein sequence ID" value="ETN81321.1"/>
    <property type="molecule type" value="Genomic_DNA"/>
</dbReference>
<gene>
    <name evidence="8" type="ORF">NECAME_08578</name>
</gene>
<dbReference type="CDD" id="cd12344">
    <property type="entry name" value="RRM1_SECp43_like"/>
    <property type="match status" value="1"/>
</dbReference>
<dbReference type="OrthoDB" id="10260285at2759"/>
<evidence type="ECO:0000256" key="5">
    <source>
        <dbReference type="PROSITE-ProRule" id="PRU00176"/>
    </source>
</evidence>
<evidence type="ECO:0000256" key="1">
    <source>
        <dbReference type="ARBA" id="ARBA00004123"/>
    </source>
</evidence>
<dbReference type="STRING" id="51031.W2TJI5"/>
<dbReference type="KEGG" id="nai:NECAME_08578"/>
<dbReference type="InterPro" id="IPR035979">
    <property type="entry name" value="RBD_domain_sf"/>
</dbReference>
<proteinExistence type="inferred from homology"/>
<keyword evidence="9" id="KW-1185">Reference proteome</keyword>
<name>W2TJI5_NECAM</name>
<dbReference type="AlphaFoldDB" id="W2TJI5"/>
<feature type="domain" description="RRM" evidence="7">
    <location>
        <begin position="579"/>
        <end position="662"/>
    </location>
</feature>
<feature type="region of interest" description="Disordered" evidence="6">
    <location>
        <begin position="367"/>
        <end position="391"/>
    </location>
</feature>
<dbReference type="PROSITE" id="PS50102">
    <property type="entry name" value="RRM"/>
    <property type="match status" value="2"/>
</dbReference>
<dbReference type="PANTHER" id="PTHR23188:SF12">
    <property type="entry name" value="RNA POLYMERASE II-ASSOCIATED FACTOR 1 HOMOLOG"/>
    <property type="match status" value="1"/>
</dbReference>
<dbReference type="PANTHER" id="PTHR23188">
    <property type="entry name" value="RNA POLYMERASE II-ASSOCIATED FACTOR 1 HOMOLOG"/>
    <property type="match status" value="1"/>
</dbReference>
<accession>W2TJI5</accession>
<comment type="subcellular location">
    <subcellularLocation>
        <location evidence="1">Nucleus</location>
    </subcellularLocation>
</comment>
<reference evidence="9" key="1">
    <citation type="journal article" date="2014" name="Nat. Genet.">
        <title>Genome of the human hookworm Necator americanus.</title>
        <authorList>
            <person name="Tang Y.T."/>
            <person name="Gao X."/>
            <person name="Rosa B.A."/>
            <person name="Abubucker S."/>
            <person name="Hallsworth-Pepin K."/>
            <person name="Martin J."/>
            <person name="Tyagi R."/>
            <person name="Heizer E."/>
            <person name="Zhang X."/>
            <person name="Bhonagiri-Palsikar V."/>
            <person name="Minx P."/>
            <person name="Warren W.C."/>
            <person name="Wang Q."/>
            <person name="Zhan B."/>
            <person name="Hotez P.J."/>
            <person name="Sternberg P.W."/>
            <person name="Dougall A."/>
            <person name="Gaze S.T."/>
            <person name="Mulvenna J."/>
            <person name="Sotillo J."/>
            <person name="Ranganathan S."/>
            <person name="Rabelo E.M."/>
            <person name="Wilson R.K."/>
            <person name="Felgner P.L."/>
            <person name="Bethony J."/>
            <person name="Hawdon J.M."/>
            <person name="Gasser R.B."/>
            <person name="Loukas A."/>
            <person name="Mitreva M."/>
        </authorList>
    </citation>
    <scope>NUCLEOTIDE SEQUENCE [LARGE SCALE GENOMIC DNA]</scope>
</reference>
<dbReference type="SMART" id="SM00360">
    <property type="entry name" value="RRM"/>
    <property type="match status" value="2"/>
</dbReference>
<protein>
    <recommendedName>
        <fullName evidence="3">RNA polymerase II-associated factor 1 homolog</fullName>
    </recommendedName>
</protein>
<dbReference type="Pfam" id="PF03985">
    <property type="entry name" value="Paf1"/>
    <property type="match status" value="1"/>
</dbReference>
<comment type="similarity">
    <text evidence="2">Belongs to the PAF1 family.</text>
</comment>
<dbReference type="FunFam" id="3.30.70.330:FF:000159">
    <property type="entry name" value="tRNA selenocysteine 1-associated protein 1"/>
    <property type="match status" value="1"/>
</dbReference>
<dbReference type="GO" id="GO:0016593">
    <property type="term" value="C:Cdc73/Paf1 complex"/>
    <property type="evidence" value="ECO:0007669"/>
    <property type="project" value="InterPro"/>
</dbReference>
<dbReference type="GO" id="GO:0003682">
    <property type="term" value="F:chromatin binding"/>
    <property type="evidence" value="ECO:0007669"/>
    <property type="project" value="TreeGrafter"/>
</dbReference>
<dbReference type="Pfam" id="PF00076">
    <property type="entry name" value="RRM_1"/>
    <property type="match status" value="2"/>
</dbReference>
<sequence>MSQPNHKPGIKHKNRGPDFICKPRFRNTLPDVPFPGKFLPCPFVELERFIDYKPTSLEMEYKYEVQCEMDIGLNLDLIDPNTYKVDTSAEIQLNEKDAILLEDEDANSKQIKRSAQHSKVVPWMRKTQYISSEFNRFGVAADRQEIKVGYHLTKNKENLNLFRDRQSQINLIKKSFEDCKVPIRKHFSKKGVTAIEEVPILPDFELWKYPFALVQFDADPAPAGFTPELCDSMVTQSHIKGMQDDDGDQFVAYFIPTVETLQKKLTDREEGRNYAEGAVYEHVLSREYTWTVKNKNTKGFERDNYFVYYKDGGFHYNELETKVRLARRRRAGHEKPNTQLHVTYIEPTEAEIQTMTNRMNSLLKNYDSDDEADKQSEKSESDEGSAKEENANDSNSEKVFFCFGSFVKVALIMKKTVEVKKMTVTLKGKKVKAKRVAQMKAIKGATVGVSRCCIDIFQTFAVFSLAVSGSYAKKNRLYVAGSAQSVGATSLSVPTVSCGSLISELLKQCRDRSFVCMSPLSFFVGIVKTVNIGYDKDYLAVSSHYIEIMTETGHVELGEGERQADYSRVHPHTTLDSHRTLWMGDLLPQWDAQFISNAFKELGHTPSTVKMVTDRQTGANCAYCFVEFSSSDEARDAMLRANGHRIPNSVPRSRFNLSFANDPRVPSIEFNLFVNNIHPDLDDAALYQVFGARYRSCRGAKVYRNRDGSSRCLGFIRFGDQTEQQMALVEMNKTVVRGREIILKLAAAKQRLPRHQIREGMQPQLIADPSLASYNQMAYQPIQQHQQHQQPQVAYQYQQQQPAYVQPPQLIQSGGIHRLQPFLAPYNPAAEEANADLIANGDEWWEVLEESRWSACIVDPAWKERELCLRLNDNRW</sequence>
<dbReference type="InterPro" id="IPR000504">
    <property type="entry name" value="RRM_dom"/>
</dbReference>
<feature type="compositionally biased region" description="Basic and acidic residues" evidence="6">
    <location>
        <begin position="373"/>
        <end position="390"/>
    </location>
</feature>
<evidence type="ECO:0000256" key="4">
    <source>
        <dbReference type="ARBA" id="ARBA00023242"/>
    </source>
</evidence>
<feature type="domain" description="RRM" evidence="7">
    <location>
        <begin position="670"/>
        <end position="748"/>
    </location>
</feature>
<evidence type="ECO:0000256" key="3">
    <source>
        <dbReference type="ARBA" id="ARBA00020462"/>
    </source>
</evidence>
<dbReference type="GO" id="GO:0000993">
    <property type="term" value="F:RNA polymerase II complex binding"/>
    <property type="evidence" value="ECO:0007669"/>
    <property type="project" value="TreeGrafter"/>
</dbReference>